<evidence type="ECO:0000313" key="11">
    <source>
        <dbReference type="Proteomes" id="UP000682403"/>
    </source>
</evidence>
<proteinExistence type="predicted"/>
<dbReference type="EMBL" id="JAGVRK010000001">
    <property type="protein sequence ID" value="MBS2969298.1"/>
    <property type="molecule type" value="Genomic_DNA"/>
</dbReference>
<keyword evidence="5 8" id="KW-1133">Transmembrane helix</keyword>
<feature type="region of interest" description="Disordered" evidence="7">
    <location>
        <begin position="512"/>
        <end position="531"/>
    </location>
</feature>
<dbReference type="PANTHER" id="PTHR23501:SF197">
    <property type="entry name" value="COMD"/>
    <property type="match status" value="1"/>
</dbReference>
<feature type="transmembrane region" description="Helical" evidence="8">
    <location>
        <begin position="198"/>
        <end position="218"/>
    </location>
</feature>
<feature type="transmembrane region" description="Helical" evidence="8">
    <location>
        <begin position="77"/>
        <end position="96"/>
    </location>
</feature>
<evidence type="ECO:0000256" key="4">
    <source>
        <dbReference type="ARBA" id="ARBA00022692"/>
    </source>
</evidence>
<evidence type="ECO:0000256" key="7">
    <source>
        <dbReference type="SAM" id="MobiDB-lite"/>
    </source>
</evidence>
<feature type="transmembrane region" description="Helical" evidence="8">
    <location>
        <begin position="102"/>
        <end position="123"/>
    </location>
</feature>
<evidence type="ECO:0000313" key="10">
    <source>
        <dbReference type="EMBL" id="MBS2969298.1"/>
    </source>
</evidence>
<evidence type="ECO:0000256" key="6">
    <source>
        <dbReference type="ARBA" id="ARBA00023136"/>
    </source>
</evidence>
<evidence type="ECO:0000256" key="2">
    <source>
        <dbReference type="ARBA" id="ARBA00022448"/>
    </source>
</evidence>
<feature type="transmembrane region" description="Helical" evidence="8">
    <location>
        <begin position="267"/>
        <end position="290"/>
    </location>
</feature>
<organism evidence="10 11">
    <name type="scientific">Metabacillus flavus</name>
    <dbReference type="NCBI Taxonomy" id="2823519"/>
    <lineage>
        <taxon>Bacteria</taxon>
        <taxon>Bacillati</taxon>
        <taxon>Bacillota</taxon>
        <taxon>Bacilli</taxon>
        <taxon>Bacillales</taxon>
        <taxon>Bacillaceae</taxon>
        <taxon>Metabacillus</taxon>
    </lineage>
</organism>
<keyword evidence="4 8" id="KW-0812">Transmembrane</keyword>
<dbReference type="Gene3D" id="1.20.1250.20">
    <property type="entry name" value="MFS general substrate transporter like domains"/>
    <property type="match status" value="1"/>
</dbReference>
<feature type="transmembrane region" description="Helical" evidence="8">
    <location>
        <begin position="331"/>
        <end position="349"/>
    </location>
</feature>
<dbReference type="Pfam" id="PF07690">
    <property type="entry name" value="MFS_1"/>
    <property type="match status" value="1"/>
</dbReference>
<feature type="transmembrane region" description="Helical" evidence="8">
    <location>
        <begin position="355"/>
        <end position="379"/>
    </location>
</feature>
<feature type="transmembrane region" description="Helical" evidence="8">
    <location>
        <begin position="12"/>
        <end position="34"/>
    </location>
</feature>
<evidence type="ECO:0000256" key="3">
    <source>
        <dbReference type="ARBA" id="ARBA00022475"/>
    </source>
</evidence>
<keyword evidence="2" id="KW-0813">Transport</keyword>
<dbReference type="InterPro" id="IPR020846">
    <property type="entry name" value="MFS_dom"/>
</dbReference>
<keyword evidence="11" id="KW-1185">Reference proteome</keyword>
<dbReference type="PROSITE" id="PS50850">
    <property type="entry name" value="MFS"/>
    <property type="match status" value="1"/>
</dbReference>
<feature type="transmembrane region" description="Helical" evidence="8">
    <location>
        <begin position="135"/>
        <end position="153"/>
    </location>
</feature>
<evidence type="ECO:0000259" key="9">
    <source>
        <dbReference type="PROSITE" id="PS50850"/>
    </source>
</evidence>
<protein>
    <submittedName>
        <fullName evidence="10">MFS transporter</fullName>
    </submittedName>
</protein>
<feature type="transmembrane region" description="Helical" evidence="8">
    <location>
        <begin position="296"/>
        <end position="319"/>
    </location>
</feature>
<comment type="subcellular location">
    <subcellularLocation>
        <location evidence="1">Cell membrane</location>
        <topology evidence="1">Multi-pass membrane protein</topology>
    </subcellularLocation>
</comment>
<dbReference type="InterPro" id="IPR005829">
    <property type="entry name" value="Sugar_transporter_CS"/>
</dbReference>
<dbReference type="PANTHER" id="PTHR23501">
    <property type="entry name" value="MAJOR FACILITATOR SUPERFAMILY"/>
    <property type="match status" value="1"/>
</dbReference>
<keyword evidence="3" id="KW-1003">Cell membrane</keyword>
<dbReference type="SUPFAM" id="SSF103473">
    <property type="entry name" value="MFS general substrate transporter"/>
    <property type="match status" value="1"/>
</dbReference>
<accession>A0ABS5LEW9</accession>
<evidence type="ECO:0000256" key="1">
    <source>
        <dbReference type="ARBA" id="ARBA00004651"/>
    </source>
</evidence>
<feature type="transmembrane region" description="Helical" evidence="8">
    <location>
        <begin position="165"/>
        <end position="186"/>
    </location>
</feature>
<dbReference type="InterPro" id="IPR036259">
    <property type="entry name" value="MFS_trans_sf"/>
</dbReference>
<feature type="transmembrane region" description="Helical" evidence="8">
    <location>
        <begin position="224"/>
        <end position="246"/>
    </location>
</feature>
<feature type="domain" description="Major facilitator superfamily (MFS) profile" evidence="9">
    <location>
        <begin position="12"/>
        <end position="508"/>
    </location>
</feature>
<dbReference type="NCBIfam" id="TIGR00711">
    <property type="entry name" value="efflux_EmrB"/>
    <property type="match status" value="1"/>
</dbReference>
<keyword evidence="6 8" id="KW-0472">Membrane</keyword>
<sequence length="531" mass="57475">MEHLDHRKKVTIMIAIMAAMLFAALNQTIVGTALPKIVAELGGFEYYSWVFTIFMLTSSITSVLVGKLSDIYGRKPFILIGIGVFMAGSLMAGFSQSMIQLIIFRGIQGFGGGMIMSTSFTAVGDLFSPRERGRWQGILSSVFGLASVFGPTFGGWIVDNANWQWVFWVFLPFGILAFICIMALFPSTPRKQAESIDYLGSILVTSVIVPLLLAFTWAGTTYDWTSLQIIGLFALTVLSLILFVYAEKRAKSPVLPLELFRNRIFTLSNIAGFILGVGMFGAVMYVPFFIQGVMGVSAAVSGLIMMPMTLSMVAASSITGSLITKTGKYKIYALIGLAIMAAGMFSLSLMDENTWIAVAVINNMIVGAGLGMSFPIFTLTVQNAVGHQYLGVATASSQLFRQTGGTVGVAIMGLVLNNSMHHAAKPDVPTDLPSGKLEGLMNPQALMDHAKLEKIQESVPPQYQDAISKIIDGVRNTLEAGLSNVFLICSGVILIGFALTFFLKQIPLRTSNKDESTEKDKEDQNLAVKES</sequence>
<dbReference type="CDD" id="cd17502">
    <property type="entry name" value="MFS_Azr1_MDR_like"/>
    <property type="match status" value="1"/>
</dbReference>
<evidence type="ECO:0000256" key="5">
    <source>
        <dbReference type="ARBA" id="ARBA00022989"/>
    </source>
</evidence>
<dbReference type="Gene3D" id="1.20.1720.10">
    <property type="entry name" value="Multidrug resistance protein D"/>
    <property type="match status" value="1"/>
</dbReference>
<dbReference type="InterPro" id="IPR011701">
    <property type="entry name" value="MFS"/>
</dbReference>
<reference evidence="10 11" key="1">
    <citation type="submission" date="2021-04" db="EMBL/GenBank/DDBJ databases">
        <title>Metabacillus sp. strain KIGAM252 whole genome sequence.</title>
        <authorList>
            <person name="Seo M.-J."/>
            <person name="Cho E.-S."/>
            <person name="Hwang C.Y."/>
            <person name="Yoon D.J."/>
        </authorList>
    </citation>
    <scope>NUCLEOTIDE SEQUENCE [LARGE SCALE GENOMIC DNA]</scope>
    <source>
        <strain evidence="10 11">KIGAM252</strain>
    </source>
</reference>
<dbReference type="InterPro" id="IPR004638">
    <property type="entry name" value="EmrB-like"/>
</dbReference>
<evidence type="ECO:0000256" key="8">
    <source>
        <dbReference type="SAM" id="Phobius"/>
    </source>
</evidence>
<dbReference type="Proteomes" id="UP000682403">
    <property type="component" value="Unassembled WGS sequence"/>
</dbReference>
<dbReference type="PRINTS" id="PR01036">
    <property type="entry name" value="TCRTETB"/>
</dbReference>
<dbReference type="RefSeq" id="WP_211558563.1">
    <property type="nucleotide sequence ID" value="NZ_JAGVRK010000001.1"/>
</dbReference>
<feature type="transmembrane region" description="Helical" evidence="8">
    <location>
        <begin position="485"/>
        <end position="503"/>
    </location>
</feature>
<feature type="transmembrane region" description="Helical" evidence="8">
    <location>
        <begin position="46"/>
        <end position="65"/>
    </location>
</feature>
<dbReference type="PROSITE" id="PS00216">
    <property type="entry name" value="SUGAR_TRANSPORT_1"/>
    <property type="match status" value="1"/>
</dbReference>
<gene>
    <name evidence="10" type="ORF">J9317_11030</name>
</gene>
<name>A0ABS5LEW9_9BACI</name>
<comment type="caution">
    <text evidence="10">The sequence shown here is derived from an EMBL/GenBank/DDBJ whole genome shotgun (WGS) entry which is preliminary data.</text>
</comment>